<evidence type="ECO:0000256" key="3">
    <source>
        <dbReference type="SAM" id="MobiDB-lite"/>
    </source>
</evidence>
<accession>A0AA48W9U9</accession>
<dbReference type="EMBL" id="CP065053">
    <property type="protein sequence ID" value="QPI47425.1"/>
    <property type="molecule type" value="Genomic_DNA"/>
</dbReference>
<evidence type="ECO:0000256" key="2">
    <source>
        <dbReference type="ARBA" id="ARBA00023141"/>
    </source>
</evidence>
<dbReference type="InterPro" id="IPR030960">
    <property type="entry name" value="DHQS/DOIS_N"/>
</dbReference>
<evidence type="ECO:0000259" key="4">
    <source>
        <dbReference type="Pfam" id="PF01959"/>
    </source>
</evidence>
<dbReference type="InterPro" id="IPR002812">
    <property type="entry name" value="DHQS"/>
</dbReference>
<gene>
    <name evidence="6" type="ORF">IV454_17570</name>
</gene>
<protein>
    <submittedName>
        <fullName evidence="6">3-dehydroquinate synthase</fullName>
    </submittedName>
</protein>
<feature type="domain" description="3-dehydroquinate synthase N-terminal" evidence="4">
    <location>
        <begin position="155"/>
        <end position="246"/>
    </location>
</feature>
<dbReference type="Proteomes" id="UP000662888">
    <property type="component" value="Chromosome"/>
</dbReference>
<evidence type="ECO:0000313" key="7">
    <source>
        <dbReference type="Proteomes" id="UP000662888"/>
    </source>
</evidence>
<dbReference type="Pfam" id="PF26558">
    <property type="entry name" value="DHQS_2nd"/>
    <property type="match status" value="1"/>
</dbReference>
<organism evidence="6 7">
    <name type="scientific">Massilia antarctica</name>
    <dbReference type="NCBI Taxonomy" id="2765360"/>
    <lineage>
        <taxon>Bacteria</taxon>
        <taxon>Pseudomonadati</taxon>
        <taxon>Pseudomonadota</taxon>
        <taxon>Betaproteobacteria</taxon>
        <taxon>Burkholderiales</taxon>
        <taxon>Oxalobacteraceae</taxon>
        <taxon>Telluria group</taxon>
        <taxon>Massilia</taxon>
    </lineage>
</organism>
<feature type="region of interest" description="Disordered" evidence="3">
    <location>
        <begin position="1"/>
        <end position="29"/>
    </location>
</feature>
<dbReference type="InterPro" id="IPR056179">
    <property type="entry name" value="DHQS_C"/>
</dbReference>
<keyword evidence="1" id="KW-0028">Amino-acid biosynthesis</keyword>
<sequence length="440" mass="49039">MGNLGTSEKSKQQQVAQKTPAQDAFETSDTIARRASVKLVNLKGTTQSKRSSSDERHVWFDTVQLPRKQPDDSIFVRVVNSLYSGMVVYLDNISVFLPAIPARMQVILKLRDAAELKAFRDSPHFAEFQKTARPHSRVVAFNDAASLHALAKDGISTCYISYVDDRESLLSSINEGIQFNFLWILFRDPTNIPLELVIASLQSTGTILMKEIKDPGNVDDAIVSYGVMEYGAEGVIFSPREHDAMSGFLERMSHAENENLAIQVGTVVESRPVGMGYRACIDTSTLFEPDEGMLVGSTSQGGLLCCAEVFFLPYMELRPFRVNAGAVHSYVFNTDDRTDYMSELKAGSPVMIVNSKGRVRRASVGRVKIEQRPLRLIEVEFAGKERVNILMQDDWHVRIFSDLAKPLNISELKPGDKVLGYVTEPGRHVGIKINESIIEK</sequence>
<name>A0AA48W9U9_9BURK</name>
<evidence type="ECO:0000259" key="5">
    <source>
        <dbReference type="Pfam" id="PF26558"/>
    </source>
</evidence>
<dbReference type="PANTHER" id="PTHR33563">
    <property type="match status" value="1"/>
</dbReference>
<keyword evidence="7" id="KW-1185">Reference proteome</keyword>
<dbReference type="Pfam" id="PF01959">
    <property type="entry name" value="DHQS"/>
    <property type="match status" value="1"/>
</dbReference>
<feature type="domain" description="3-dehydroquinate synthase C-terminal" evidence="5">
    <location>
        <begin position="266"/>
        <end position="440"/>
    </location>
</feature>
<evidence type="ECO:0000256" key="1">
    <source>
        <dbReference type="ARBA" id="ARBA00022605"/>
    </source>
</evidence>
<reference evidence="6 7" key="1">
    <citation type="submission" date="2020-11" db="EMBL/GenBank/DDBJ databases">
        <authorList>
            <person name="Sun Q."/>
        </authorList>
    </citation>
    <scope>NUCLEOTIDE SEQUENCE [LARGE SCALE GENOMIC DNA]</scope>
    <source>
        <strain evidence="6 7">P8398</strain>
    </source>
</reference>
<proteinExistence type="predicted"/>
<keyword evidence="2" id="KW-0057">Aromatic amino acid biosynthesis</keyword>
<dbReference type="PANTHER" id="PTHR33563:SF1">
    <property type="entry name" value="3-DEHYDROQUINATE SYNTHASE"/>
    <property type="match status" value="1"/>
</dbReference>
<evidence type="ECO:0000313" key="6">
    <source>
        <dbReference type="EMBL" id="QPI47425.1"/>
    </source>
</evidence>
<dbReference type="RefSeq" id="WP_206087134.1">
    <property type="nucleotide sequence ID" value="NZ_CP065053.1"/>
</dbReference>